<accession>A0A6M5Z552</accession>
<evidence type="ECO:0000313" key="2">
    <source>
        <dbReference type="Proteomes" id="UP000503447"/>
    </source>
</evidence>
<proteinExistence type="predicted"/>
<name>A0A6M5Z552_9BACT</name>
<dbReference type="AlphaFoldDB" id="A0A6M5Z552"/>
<dbReference type="Proteomes" id="UP000503447">
    <property type="component" value="Chromosome"/>
</dbReference>
<protein>
    <submittedName>
        <fullName evidence="1">Mobile element protein</fullName>
    </submittedName>
</protein>
<evidence type="ECO:0000313" key="1">
    <source>
        <dbReference type="EMBL" id="QJX00363.1"/>
    </source>
</evidence>
<gene>
    <name evidence="1" type="ORF">FTUN_7992</name>
</gene>
<dbReference type="KEGG" id="ftj:FTUN_7992"/>
<reference evidence="2" key="1">
    <citation type="submission" date="2020-05" db="EMBL/GenBank/DDBJ databases">
        <title>Frigoriglobus tundricola gen. nov., sp. nov., a psychrotolerant cellulolytic planctomycete of the family Gemmataceae with two divergent copies of 16S rRNA gene.</title>
        <authorList>
            <person name="Kulichevskaya I.S."/>
            <person name="Ivanova A.A."/>
            <person name="Naumoff D.G."/>
            <person name="Beletsky A.V."/>
            <person name="Rijpstra W.I.C."/>
            <person name="Sinninghe Damste J.S."/>
            <person name="Mardanov A.V."/>
            <person name="Ravin N.V."/>
            <person name="Dedysh S.N."/>
        </authorList>
    </citation>
    <scope>NUCLEOTIDE SEQUENCE [LARGE SCALE GENOMIC DNA]</scope>
    <source>
        <strain evidence="2">PL17</strain>
    </source>
</reference>
<sequence length="40" mass="4769">MAELDGWVRRKLRCVWLKPCKRVKPMVNIFVRQGVSLRQA</sequence>
<keyword evidence="2" id="KW-1185">Reference proteome</keyword>
<dbReference type="EMBL" id="CP053452">
    <property type="protein sequence ID" value="QJX00363.1"/>
    <property type="molecule type" value="Genomic_DNA"/>
</dbReference>
<organism evidence="1 2">
    <name type="scientific">Frigoriglobus tundricola</name>
    <dbReference type="NCBI Taxonomy" id="2774151"/>
    <lineage>
        <taxon>Bacteria</taxon>
        <taxon>Pseudomonadati</taxon>
        <taxon>Planctomycetota</taxon>
        <taxon>Planctomycetia</taxon>
        <taxon>Gemmatales</taxon>
        <taxon>Gemmataceae</taxon>
        <taxon>Frigoriglobus</taxon>
    </lineage>
</organism>